<evidence type="ECO:0000256" key="1">
    <source>
        <dbReference type="ARBA" id="ARBA00009156"/>
    </source>
</evidence>
<dbReference type="SUPFAM" id="SSF53067">
    <property type="entry name" value="Actin-like ATPase domain"/>
    <property type="match status" value="2"/>
</dbReference>
<protein>
    <submittedName>
        <fullName evidence="6">Carbohydrate kinase FGGY</fullName>
    </submittedName>
</protein>
<dbReference type="PANTHER" id="PTHR43095">
    <property type="entry name" value="SUGAR KINASE"/>
    <property type="match status" value="1"/>
</dbReference>
<dbReference type="CDD" id="cd07770">
    <property type="entry name" value="ASKHA_NBD_FGGY_GntK"/>
    <property type="match status" value="1"/>
</dbReference>
<dbReference type="AlphaFoldDB" id="A7NRV4"/>
<comment type="similarity">
    <text evidence="1">Belongs to the FGGY kinase family.</text>
</comment>
<dbReference type="InterPro" id="IPR050406">
    <property type="entry name" value="FGGY_Carb_Kinase"/>
</dbReference>
<dbReference type="KEGG" id="rca:Rcas_4273"/>
<organism evidence="6 7">
    <name type="scientific">Roseiflexus castenholzii (strain DSM 13941 / HLO8)</name>
    <dbReference type="NCBI Taxonomy" id="383372"/>
    <lineage>
        <taxon>Bacteria</taxon>
        <taxon>Bacillati</taxon>
        <taxon>Chloroflexota</taxon>
        <taxon>Chloroflexia</taxon>
        <taxon>Chloroflexales</taxon>
        <taxon>Roseiflexineae</taxon>
        <taxon>Roseiflexaceae</taxon>
        <taxon>Roseiflexus</taxon>
    </lineage>
</organism>
<dbReference type="Proteomes" id="UP000000263">
    <property type="component" value="Chromosome"/>
</dbReference>
<dbReference type="GO" id="GO:0016301">
    <property type="term" value="F:kinase activity"/>
    <property type="evidence" value="ECO:0007669"/>
    <property type="project" value="UniProtKB-KW"/>
</dbReference>
<gene>
    <name evidence="6" type="ordered locus">Rcas_4273</name>
</gene>
<keyword evidence="2" id="KW-0808">Transferase</keyword>
<reference evidence="6 7" key="1">
    <citation type="submission" date="2007-08" db="EMBL/GenBank/DDBJ databases">
        <title>Complete sequence of Roseiflexus castenholzii DSM 13941.</title>
        <authorList>
            <consortium name="US DOE Joint Genome Institute"/>
            <person name="Copeland A."/>
            <person name="Lucas S."/>
            <person name="Lapidus A."/>
            <person name="Barry K."/>
            <person name="Glavina del Rio T."/>
            <person name="Dalin E."/>
            <person name="Tice H."/>
            <person name="Pitluck S."/>
            <person name="Thompson L.S."/>
            <person name="Brettin T."/>
            <person name="Bruce D."/>
            <person name="Detter J.C."/>
            <person name="Han C."/>
            <person name="Tapia R."/>
            <person name="Schmutz J."/>
            <person name="Larimer F."/>
            <person name="Land M."/>
            <person name="Hauser L."/>
            <person name="Kyrpides N."/>
            <person name="Mikhailova N."/>
            <person name="Bryant D.A."/>
            <person name="Hanada S."/>
            <person name="Tsukatani Y."/>
            <person name="Richardson P."/>
        </authorList>
    </citation>
    <scope>NUCLEOTIDE SEQUENCE [LARGE SCALE GENOMIC DNA]</scope>
    <source>
        <strain evidence="7">DSM 13941 / HLO8</strain>
    </source>
</reference>
<dbReference type="GO" id="GO:0005975">
    <property type="term" value="P:carbohydrate metabolic process"/>
    <property type="evidence" value="ECO:0007669"/>
    <property type="project" value="InterPro"/>
</dbReference>
<feature type="domain" description="Carbohydrate kinase FGGY C-terminal" evidence="5">
    <location>
        <begin position="299"/>
        <end position="482"/>
    </location>
</feature>
<feature type="domain" description="Carbohydrate kinase FGGY N-terminal" evidence="4">
    <location>
        <begin position="43"/>
        <end position="290"/>
    </location>
</feature>
<evidence type="ECO:0000259" key="4">
    <source>
        <dbReference type="Pfam" id="PF00370"/>
    </source>
</evidence>
<dbReference type="RefSeq" id="WP_012122721.1">
    <property type="nucleotide sequence ID" value="NC_009767.1"/>
</dbReference>
<sequence length="534" mass="57123">MLTVCACFTLDSLEGNDIACRRIWRRCATVVLMALKDAAPPFILSLDIGTSSVRALMFDARGWRVAGIGAREPVTVRTAPDGAAEIDAGALFDAVGQCLDMALAQSASLIPPNAIGGVAVTTLAATLLALDRDGSPLTPIFTYADTRCTQDAAALRTRFDEREVHQRTGCLLRTSYWPAQLAWIRRTRPALFRQAASWATLGDYLELRLFGRRRISYSAASWTGLLDRTMLSWDLRLLGDLGVRPGQLAPLIDRDAPIQGLLPEHTARWAELAEIPWFPAIGDGAAANIGSGCAGPTRAAITIGTTGALRVALPDMEHVPSGLWCYRIDRHRALLGGATSEGGNVVAWLRETLRIDEDPNTLDRALAALPPDNHGLTILPFWAGERSPGWAGDARAVIAGLSLGVTPLDILRAGMEAVAYRFALILEQIEQAGVTPSVFVAGGGALLSSPAWMQIMTDVLGRPLIVATEPEVSARGAALLALDALGVTVDEDLIAANAAGFVPNPHHHARYRAAIARQQALYEKIVQRDDAASC</sequence>
<dbReference type="EMBL" id="CP000804">
    <property type="protein sequence ID" value="ABU60300.1"/>
    <property type="molecule type" value="Genomic_DNA"/>
</dbReference>
<dbReference type="InterPro" id="IPR018485">
    <property type="entry name" value="FGGY_C"/>
</dbReference>
<dbReference type="Pfam" id="PF00370">
    <property type="entry name" value="FGGY_N"/>
    <property type="match status" value="1"/>
</dbReference>
<dbReference type="eggNOG" id="COG1070">
    <property type="taxonomic scope" value="Bacteria"/>
</dbReference>
<evidence type="ECO:0000313" key="6">
    <source>
        <dbReference type="EMBL" id="ABU60300.1"/>
    </source>
</evidence>
<evidence type="ECO:0000256" key="2">
    <source>
        <dbReference type="ARBA" id="ARBA00022679"/>
    </source>
</evidence>
<evidence type="ECO:0000313" key="7">
    <source>
        <dbReference type="Proteomes" id="UP000000263"/>
    </source>
</evidence>
<keyword evidence="3 6" id="KW-0418">Kinase</keyword>
<dbReference type="PIRSF" id="PIRSF000538">
    <property type="entry name" value="GlpK"/>
    <property type="match status" value="1"/>
</dbReference>
<evidence type="ECO:0000259" key="5">
    <source>
        <dbReference type="Pfam" id="PF02782"/>
    </source>
</evidence>
<proteinExistence type="inferred from homology"/>
<dbReference type="PANTHER" id="PTHR43095:SF2">
    <property type="entry name" value="GLUCONOKINASE"/>
    <property type="match status" value="1"/>
</dbReference>
<keyword evidence="7" id="KW-1185">Reference proteome</keyword>
<accession>A7NRV4</accession>
<dbReference type="InterPro" id="IPR018484">
    <property type="entry name" value="FGGY_N"/>
</dbReference>
<evidence type="ECO:0000256" key="3">
    <source>
        <dbReference type="ARBA" id="ARBA00022777"/>
    </source>
</evidence>
<dbReference type="Pfam" id="PF02782">
    <property type="entry name" value="FGGY_C"/>
    <property type="match status" value="1"/>
</dbReference>
<dbReference type="Gene3D" id="3.30.420.40">
    <property type="match status" value="2"/>
</dbReference>
<dbReference type="InterPro" id="IPR000577">
    <property type="entry name" value="Carb_kinase_FGGY"/>
</dbReference>
<dbReference type="HOGENOM" id="CLU_009281_3_2_0"/>
<dbReference type="InterPro" id="IPR043129">
    <property type="entry name" value="ATPase_NBD"/>
</dbReference>
<dbReference type="STRING" id="383372.Rcas_4273"/>
<name>A7NRV4_ROSCS</name>